<evidence type="ECO:0000256" key="6">
    <source>
        <dbReference type="ARBA" id="ARBA00023136"/>
    </source>
</evidence>
<evidence type="ECO:0000256" key="4">
    <source>
        <dbReference type="ARBA" id="ARBA00022692"/>
    </source>
</evidence>
<feature type="transmembrane region" description="Helical" evidence="7">
    <location>
        <begin position="143"/>
        <end position="163"/>
    </location>
</feature>
<dbReference type="InterPro" id="IPR006707">
    <property type="entry name" value="T7SS_EccD"/>
</dbReference>
<dbReference type="GO" id="GO:0005886">
    <property type="term" value="C:plasma membrane"/>
    <property type="evidence" value="ECO:0007669"/>
    <property type="project" value="UniProtKB-SubCell"/>
</dbReference>
<keyword evidence="3" id="KW-1003">Cell membrane</keyword>
<dbReference type="OrthoDB" id="4156660at2"/>
<evidence type="ECO:0000256" key="5">
    <source>
        <dbReference type="ARBA" id="ARBA00022989"/>
    </source>
</evidence>
<dbReference type="Gene3D" id="3.10.20.90">
    <property type="entry name" value="Phosphatidylinositol 3-kinase Catalytic Subunit, Chain A, domain 1"/>
    <property type="match status" value="1"/>
</dbReference>
<evidence type="ECO:0000313" key="9">
    <source>
        <dbReference type="EMBL" id="PXX66538.1"/>
    </source>
</evidence>
<dbReference type="RefSeq" id="WP_040731675.1">
    <property type="nucleotide sequence ID" value="NZ_QJKF01000003.1"/>
</dbReference>
<dbReference type="Pfam" id="PF19053">
    <property type="entry name" value="EccD"/>
    <property type="match status" value="1"/>
</dbReference>
<evidence type="ECO:0000256" key="1">
    <source>
        <dbReference type="ARBA" id="ARBA00004651"/>
    </source>
</evidence>
<sequence>MTHARLDHIDENSSHGIVRAPDLARVTILAKHTQVDMAIPVDVPVALVIPSVVDMVAQHSRSNDFDNEGERFEPAEWVLARIGHPPFSNSLSLGEHGVRDGELLMLESASHTAPTPLFDDIMYNVAIADADHYRSWTPKVARITGSVLAALTMLVGCLGLLLSPDALPYYVSGSVALAVTILLVVAAMVLSRMYGDTATALVLGGCALPTAVTAGMLYVPDHYGWPHILLGSVLLGATAVLAWRVSGVGLALFIGATTLAVYAVPAALVGLLTAQPERAIGAGASALGLAGLALSPRISMLLAKLPLPPVPSPGTPIDPTEDDPDDHRALPTMEALRVKSERARMYLAGLVAATTLVTVIGALASTDPMSDEPYWQGIALALVCAVVLMFRSRTYAGAEQAVVLIAGGAGIVLIMLVGASFEMEQPLAVFGAAMVILIAALILGIIIPNQSATPPMRRGVELLEYAFVAAVLPLVFWVASLYSLVRGL</sequence>
<reference evidence="9 10" key="1">
    <citation type="submission" date="2018-05" db="EMBL/GenBank/DDBJ databases">
        <title>Genomic Encyclopedia of Type Strains, Phase IV (KMG-IV): sequencing the most valuable type-strain genomes for metagenomic binning, comparative biology and taxonomic classification.</title>
        <authorList>
            <person name="Goeker M."/>
        </authorList>
    </citation>
    <scope>NUCLEOTIDE SEQUENCE [LARGE SCALE GENOMIC DNA]</scope>
    <source>
        <strain evidence="9 10">DSM 44704</strain>
    </source>
</reference>
<dbReference type="InterPro" id="IPR024962">
    <property type="entry name" value="YukD-like"/>
</dbReference>
<evidence type="ECO:0000256" key="2">
    <source>
        <dbReference type="ARBA" id="ARBA00006162"/>
    </source>
</evidence>
<evidence type="ECO:0000256" key="3">
    <source>
        <dbReference type="ARBA" id="ARBA00022475"/>
    </source>
</evidence>
<comment type="subcellular location">
    <subcellularLocation>
        <location evidence="1">Cell membrane</location>
        <topology evidence="1">Multi-pass membrane protein</topology>
    </subcellularLocation>
</comment>
<keyword evidence="6 7" id="KW-0472">Membrane</keyword>
<evidence type="ECO:0000259" key="8">
    <source>
        <dbReference type="Pfam" id="PF19053"/>
    </source>
</evidence>
<dbReference type="EMBL" id="QJKF01000003">
    <property type="protein sequence ID" value="PXX66538.1"/>
    <property type="molecule type" value="Genomic_DNA"/>
</dbReference>
<feature type="transmembrane region" description="Helical" evidence="7">
    <location>
        <begin position="343"/>
        <end position="362"/>
    </location>
</feature>
<feature type="transmembrane region" description="Helical" evidence="7">
    <location>
        <begin position="374"/>
        <end position="390"/>
    </location>
</feature>
<feature type="transmembrane region" description="Helical" evidence="7">
    <location>
        <begin position="250"/>
        <end position="272"/>
    </location>
</feature>
<feature type="domain" description="EccD-like transmembrane" evidence="8">
    <location>
        <begin position="141"/>
        <end position="488"/>
    </location>
</feature>
<dbReference type="PIRSF" id="PIRSF017804">
    <property type="entry name" value="Secretion_EccD1"/>
    <property type="match status" value="1"/>
</dbReference>
<keyword evidence="4 7" id="KW-0812">Transmembrane</keyword>
<accession>A0A318K7L0</accession>
<dbReference type="NCBIfam" id="TIGR03920">
    <property type="entry name" value="T7SS_EccD"/>
    <property type="match status" value="1"/>
</dbReference>
<feature type="transmembrane region" description="Helical" evidence="7">
    <location>
        <begin position="278"/>
        <end position="295"/>
    </location>
</feature>
<keyword evidence="5 7" id="KW-1133">Transmembrane helix</keyword>
<evidence type="ECO:0000256" key="7">
    <source>
        <dbReference type="SAM" id="Phobius"/>
    </source>
</evidence>
<feature type="transmembrane region" description="Helical" evidence="7">
    <location>
        <begin position="462"/>
        <end position="485"/>
    </location>
</feature>
<feature type="transmembrane region" description="Helical" evidence="7">
    <location>
        <begin position="427"/>
        <end position="450"/>
    </location>
</feature>
<keyword evidence="10" id="KW-1185">Reference proteome</keyword>
<dbReference type="AlphaFoldDB" id="A0A318K7L0"/>
<feature type="transmembrane region" description="Helical" evidence="7">
    <location>
        <begin position="169"/>
        <end position="190"/>
    </location>
</feature>
<proteinExistence type="inferred from homology"/>
<feature type="transmembrane region" description="Helical" evidence="7">
    <location>
        <begin position="225"/>
        <end position="243"/>
    </location>
</feature>
<gene>
    <name evidence="9" type="ORF">DFR70_103287</name>
</gene>
<feature type="transmembrane region" description="Helical" evidence="7">
    <location>
        <begin position="197"/>
        <end position="219"/>
    </location>
</feature>
<protein>
    <submittedName>
        <fullName evidence="9">Type VII secretion integral membrane protein EccD</fullName>
    </submittedName>
</protein>
<dbReference type="Proteomes" id="UP000247569">
    <property type="component" value="Unassembled WGS sequence"/>
</dbReference>
<evidence type="ECO:0000313" key="10">
    <source>
        <dbReference type="Proteomes" id="UP000247569"/>
    </source>
</evidence>
<feature type="transmembrane region" description="Helical" evidence="7">
    <location>
        <begin position="402"/>
        <end position="421"/>
    </location>
</feature>
<comment type="similarity">
    <text evidence="2">Belongs to the EccD/Snm4 family.</text>
</comment>
<organism evidence="9 10">
    <name type="scientific">Nocardia tenerifensis</name>
    <dbReference type="NCBI Taxonomy" id="228006"/>
    <lineage>
        <taxon>Bacteria</taxon>
        <taxon>Bacillati</taxon>
        <taxon>Actinomycetota</taxon>
        <taxon>Actinomycetes</taxon>
        <taxon>Mycobacteriales</taxon>
        <taxon>Nocardiaceae</taxon>
        <taxon>Nocardia</taxon>
    </lineage>
</organism>
<dbReference type="InterPro" id="IPR044049">
    <property type="entry name" value="EccD_transm"/>
</dbReference>
<name>A0A318K7L0_9NOCA</name>
<comment type="caution">
    <text evidence="9">The sequence shown here is derived from an EMBL/GenBank/DDBJ whole genome shotgun (WGS) entry which is preliminary data.</text>
</comment>
<dbReference type="Pfam" id="PF08817">
    <property type="entry name" value="YukD"/>
    <property type="match status" value="1"/>
</dbReference>